<organism evidence="2">
    <name type="scientific">Anguilla anguilla</name>
    <name type="common">European freshwater eel</name>
    <name type="synonym">Muraena anguilla</name>
    <dbReference type="NCBI Taxonomy" id="7936"/>
    <lineage>
        <taxon>Eukaryota</taxon>
        <taxon>Metazoa</taxon>
        <taxon>Chordata</taxon>
        <taxon>Craniata</taxon>
        <taxon>Vertebrata</taxon>
        <taxon>Euteleostomi</taxon>
        <taxon>Actinopterygii</taxon>
        <taxon>Neopterygii</taxon>
        <taxon>Teleostei</taxon>
        <taxon>Anguilliformes</taxon>
        <taxon>Anguillidae</taxon>
        <taxon>Anguilla</taxon>
    </lineage>
</organism>
<keyword evidence="1" id="KW-0812">Transmembrane</keyword>
<accession>A0A0E9XCE3</accession>
<keyword evidence="1" id="KW-1133">Transmembrane helix</keyword>
<dbReference type="AlphaFoldDB" id="A0A0E9XCE3"/>
<keyword evidence="1" id="KW-0472">Membrane</keyword>
<reference evidence="2" key="1">
    <citation type="submission" date="2014-11" db="EMBL/GenBank/DDBJ databases">
        <authorList>
            <person name="Amaro Gonzalez C."/>
        </authorList>
    </citation>
    <scope>NUCLEOTIDE SEQUENCE</scope>
</reference>
<protein>
    <submittedName>
        <fullName evidence="2">Uncharacterized protein</fullName>
    </submittedName>
</protein>
<evidence type="ECO:0000256" key="1">
    <source>
        <dbReference type="SAM" id="Phobius"/>
    </source>
</evidence>
<name>A0A0E9XCE3_ANGAN</name>
<feature type="transmembrane region" description="Helical" evidence="1">
    <location>
        <begin position="20"/>
        <end position="37"/>
    </location>
</feature>
<reference evidence="2" key="2">
    <citation type="journal article" date="2015" name="Fish Shellfish Immunol.">
        <title>Early steps in the European eel (Anguilla anguilla)-Vibrio vulnificus interaction in the gills: Role of the RtxA13 toxin.</title>
        <authorList>
            <person name="Callol A."/>
            <person name="Pajuelo D."/>
            <person name="Ebbesson L."/>
            <person name="Teles M."/>
            <person name="MacKenzie S."/>
            <person name="Amaro C."/>
        </authorList>
    </citation>
    <scope>NUCLEOTIDE SEQUENCE</scope>
</reference>
<evidence type="ECO:0000313" key="2">
    <source>
        <dbReference type="EMBL" id="JAH99338.1"/>
    </source>
</evidence>
<proteinExistence type="predicted"/>
<dbReference type="EMBL" id="GBXM01009239">
    <property type="protein sequence ID" value="JAH99338.1"/>
    <property type="molecule type" value="Transcribed_RNA"/>
</dbReference>
<sequence length="39" mass="4588">MHLYLHLTTSYATFTSHTTYLYLMPSVHILALQSFHFNS</sequence>